<evidence type="ECO:0000313" key="1">
    <source>
        <dbReference type="EMBL" id="QTD95771.1"/>
    </source>
</evidence>
<dbReference type="RefSeq" id="WP_208029878.1">
    <property type="nucleotide sequence ID" value="NZ_CP071839.1"/>
</dbReference>
<protein>
    <submittedName>
        <fullName evidence="1">Uncharacterized protein</fullName>
    </submittedName>
</protein>
<dbReference type="NCBIfam" id="NF047541">
    <property type="entry name" value="telomere_Tpg"/>
    <property type="match status" value="1"/>
</dbReference>
<dbReference type="EMBL" id="CP071839">
    <property type="protein sequence ID" value="QTE03219.1"/>
    <property type="molecule type" value="Genomic_DNA"/>
</dbReference>
<dbReference type="EMBL" id="CP071839">
    <property type="protein sequence ID" value="QTD95771.1"/>
    <property type="molecule type" value="Genomic_DNA"/>
</dbReference>
<name>A0ABX7THC1_STRCY</name>
<accession>A0ABX7THC1</accession>
<evidence type="ECO:0000313" key="3">
    <source>
        <dbReference type="Proteomes" id="UP000663908"/>
    </source>
</evidence>
<proteinExistence type="predicted"/>
<reference evidence="1 3" key="1">
    <citation type="submission" date="2021-03" db="EMBL/GenBank/DDBJ databases">
        <title>Complete genome sequence of Streptomyces cyanogenus S136, producer of anticancer angucycline landomycin A.</title>
        <authorList>
            <person name="Hrab P."/>
            <person name="Ruckert C."/>
            <person name="Busche T."/>
            <person name="Ostash I."/>
            <person name="Kalinowski J."/>
            <person name="Fedorenko V."/>
            <person name="Yushchuk O."/>
            <person name="Ostash B."/>
        </authorList>
    </citation>
    <scope>NUCLEOTIDE SEQUENCE [LARGE SCALE GENOMIC DNA]</scope>
    <source>
        <strain evidence="1 3">S136</strain>
    </source>
</reference>
<dbReference type="Proteomes" id="UP000663908">
    <property type="component" value="Chromosome"/>
</dbReference>
<evidence type="ECO:0000313" key="2">
    <source>
        <dbReference type="EMBL" id="QTE03219.1"/>
    </source>
</evidence>
<gene>
    <name evidence="1" type="ORF">S1361_00360</name>
    <name evidence="2" type="ORF">S1361_38140</name>
</gene>
<keyword evidence="3" id="KW-1185">Reference proteome</keyword>
<organism evidence="1 3">
    <name type="scientific">Streptomyces cyanogenus</name>
    <dbReference type="NCBI Taxonomy" id="80860"/>
    <lineage>
        <taxon>Bacteria</taxon>
        <taxon>Bacillati</taxon>
        <taxon>Actinomycetota</taxon>
        <taxon>Actinomycetes</taxon>
        <taxon>Kitasatosporales</taxon>
        <taxon>Streptomycetaceae</taxon>
        <taxon>Streptomyces</taxon>
    </lineage>
</organism>
<sequence length="190" mass="21963">MPLRLSADTVQEALDRADSRHWTRNPPHSMRARLTYLLKHYEPAALARRLQTTPSYFDALLGAQQVPEDHPLHYAVEREIVRMWQPRVRRRAHATILANGGQMTLSFRAWLGFTATAGSSDDPRLRFLSLHLDAPYPERLFTARRIGAPESELQAILNDALSICYFHRGRPAHPRESVSLDRIDFLEFYY</sequence>
<dbReference type="InterPro" id="IPR058118">
    <property type="entry name" value="Tpg"/>
</dbReference>